<dbReference type="EMBL" id="JARBHB010000004">
    <property type="protein sequence ID" value="KAJ8885173.1"/>
    <property type="molecule type" value="Genomic_DNA"/>
</dbReference>
<evidence type="ECO:0000313" key="2">
    <source>
        <dbReference type="Proteomes" id="UP001159363"/>
    </source>
</evidence>
<protein>
    <submittedName>
        <fullName evidence="1">Uncharacterized protein</fullName>
    </submittedName>
</protein>
<dbReference type="Proteomes" id="UP001159363">
    <property type="component" value="Chromosome X"/>
</dbReference>
<comment type="caution">
    <text evidence="1">The sequence shown here is derived from an EMBL/GenBank/DDBJ whole genome shotgun (WGS) entry which is preliminary data.</text>
</comment>
<sequence>MGDTTLWPQRDAAEADLVDFGFGKAGHIRRYGSSDLNKVTLSMNLGIISMQTTIFEKLYTLLLTMVLLIL</sequence>
<name>A0ABQ9HMN8_9NEOP</name>
<proteinExistence type="predicted"/>
<keyword evidence="2" id="KW-1185">Reference proteome</keyword>
<accession>A0ABQ9HMN8</accession>
<reference evidence="1 2" key="1">
    <citation type="submission" date="2023-02" db="EMBL/GenBank/DDBJ databases">
        <title>LHISI_Scaffold_Assembly.</title>
        <authorList>
            <person name="Stuart O.P."/>
            <person name="Cleave R."/>
            <person name="Magrath M.J.L."/>
            <person name="Mikheyev A.S."/>
        </authorList>
    </citation>
    <scope>NUCLEOTIDE SEQUENCE [LARGE SCALE GENOMIC DNA]</scope>
    <source>
        <strain evidence="1">Daus_M_001</strain>
        <tissue evidence="1">Leg muscle</tissue>
    </source>
</reference>
<evidence type="ECO:0000313" key="1">
    <source>
        <dbReference type="EMBL" id="KAJ8885173.1"/>
    </source>
</evidence>
<organism evidence="1 2">
    <name type="scientific">Dryococelus australis</name>
    <dbReference type="NCBI Taxonomy" id="614101"/>
    <lineage>
        <taxon>Eukaryota</taxon>
        <taxon>Metazoa</taxon>
        <taxon>Ecdysozoa</taxon>
        <taxon>Arthropoda</taxon>
        <taxon>Hexapoda</taxon>
        <taxon>Insecta</taxon>
        <taxon>Pterygota</taxon>
        <taxon>Neoptera</taxon>
        <taxon>Polyneoptera</taxon>
        <taxon>Phasmatodea</taxon>
        <taxon>Verophasmatodea</taxon>
        <taxon>Anareolatae</taxon>
        <taxon>Phasmatidae</taxon>
        <taxon>Eurycanthinae</taxon>
        <taxon>Dryococelus</taxon>
    </lineage>
</organism>
<gene>
    <name evidence="1" type="ORF">PR048_011369</name>
</gene>